<name>A0ABW2KXP1_9PROT</name>
<comment type="caution">
    <text evidence="1">The sequence shown here is derived from an EMBL/GenBank/DDBJ whole genome shotgun (WGS) entry which is preliminary data.</text>
</comment>
<accession>A0ABW2KXP1</accession>
<dbReference type="InterPro" id="IPR003477">
    <property type="entry name" value="PemK-like"/>
</dbReference>
<reference evidence="2" key="1">
    <citation type="journal article" date="2019" name="Int. J. Syst. Evol. Microbiol.">
        <title>The Global Catalogue of Microorganisms (GCM) 10K type strain sequencing project: providing services to taxonomists for standard genome sequencing and annotation.</title>
        <authorList>
            <consortium name="The Broad Institute Genomics Platform"/>
            <consortium name="The Broad Institute Genome Sequencing Center for Infectious Disease"/>
            <person name="Wu L."/>
            <person name="Ma J."/>
        </authorList>
    </citation>
    <scope>NUCLEOTIDE SEQUENCE [LARGE SCALE GENOMIC DNA]</scope>
    <source>
        <strain evidence="2">CGMCC 1.16275</strain>
    </source>
</reference>
<dbReference type="Proteomes" id="UP001596456">
    <property type="component" value="Unassembled WGS sequence"/>
</dbReference>
<dbReference type="EMBL" id="JBHTCM010000010">
    <property type="protein sequence ID" value="MFC7333784.1"/>
    <property type="molecule type" value="Genomic_DNA"/>
</dbReference>
<dbReference type="SUPFAM" id="SSF50118">
    <property type="entry name" value="Cell growth inhibitor/plasmid maintenance toxic component"/>
    <property type="match status" value="1"/>
</dbReference>
<keyword evidence="2" id="KW-1185">Reference proteome</keyword>
<dbReference type="Pfam" id="PF02452">
    <property type="entry name" value="PemK_toxin"/>
    <property type="match status" value="1"/>
</dbReference>
<gene>
    <name evidence="1" type="ORF">ACFQPS_11475</name>
</gene>
<dbReference type="PANTHER" id="PTHR33988">
    <property type="entry name" value="ENDORIBONUCLEASE MAZF-RELATED"/>
    <property type="match status" value="1"/>
</dbReference>
<dbReference type="Gene3D" id="2.30.30.110">
    <property type="match status" value="1"/>
</dbReference>
<sequence length="116" mass="12496">MSLSPGQIVLVDWRDALPKEPNKRRPAIVVEDADLFDPAYPNVILVPLTDDPGLAIPDLCVDIQPSAENGCSKPCFALAHHVTTTSKHRITATGSHVSASQLSQIRHRIALAIGLD</sequence>
<evidence type="ECO:0000313" key="2">
    <source>
        <dbReference type="Proteomes" id="UP001596456"/>
    </source>
</evidence>
<proteinExistence type="predicted"/>
<dbReference type="InterPro" id="IPR011067">
    <property type="entry name" value="Plasmid_toxin/cell-grow_inhib"/>
</dbReference>
<protein>
    <submittedName>
        <fullName evidence="1">Type II toxin-antitoxin system PemK/MazF family toxin</fullName>
    </submittedName>
</protein>
<evidence type="ECO:0000313" key="1">
    <source>
        <dbReference type="EMBL" id="MFC7333784.1"/>
    </source>
</evidence>
<organism evidence="1 2">
    <name type="scientific">Rhodocista pekingensis</name>
    <dbReference type="NCBI Taxonomy" id="201185"/>
    <lineage>
        <taxon>Bacteria</taxon>
        <taxon>Pseudomonadati</taxon>
        <taxon>Pseudomonadota</taxon>
        <taxon>Alphaproteobacteria</taxon>
        <taxon>Rhodospirillales</taxon>
        <taxon>Azospirillaceae</taxon>
        <taxon>Rhodocista</taxon>
    </lineage>
</organism>
<dbReference type="RefSeq" id="WP_377359080.1">
    <property type="nucleotide sequence ID" value="NZ_JBHTCM010000010.1"/>
</dbReference>